<evidence type="ECO:0000256" key="1">
    <source>
        <dbReference type="ARBA" id="ARBA00004123"/>
    </source>
</evidence>
<dbReference type="Gene3D" id="1.10.246.20">
    <property type="entry name" value="Coactivator CBP, KIX domain"/>
    <property type="match status" value="2"/>
</dbReference>
<dbReference type="GO" id="GO:0005634">
    <property type="term" value="C:nucleus"/>
    <property type="evidence" value="ECO:0007669"/>
    <property type="project" value="UniProtKB-SubCell"/>
</dbReference>
<feature type="domain" description="Mediator complex subunit 15 KIX" evidence="3">
    <location>
        <begin position="147"/>
        <end position="217"/>
    </location>
</feature>
<comment type="caution">
    <text evidence="4">The sequence shown here is derived from an EMBL/GenBank/DDBJ whole genome shotgun (WGS) entry which is preliminary data.</text>
</comment>
<dbReference type="Proteomes" id="UP001206925">
    <property type="component" value="Unassembled WGS sequence"/>
</dbReference>
<dbReference type="Pfam" id="PF16987">
    <property type="entry name" value="KIX_2"/>
    <property type="match status" value="2"/>
</dbReference>
<keyword evidence="2" id="KW-0539">Nucleus</keyword>
<dbReference type="FunFam" id="1.10.246.20:FF:000003">
    <property type="entry name" value="Mediator of RNA polymerase II transcription subunit 15a"/>
    <property type="match status" value="1"/>
</dbReference>
<evidence type="ECO:0000313" key="5">
    <source>
        <dbReference type="Proteomes" id="UP001206925"/>
    </source>
</evidence>
<name>A0AAD5GKI8_AMBAR</name>
<dbReference type="PANTHER" id="PTHR33137:SF4">
    <property type="entry name" value="MEDIATOR OF RNA POLYMERASE II TRANSCRIPTION SUBUNIT 15A-RELATED"/>
    <property type="match status" value="1"/>
</dbReference>
<dbReference type="PANTHER" id="PTHR33137">
    <property type="entry name" value="MEDIATOR OF RNA POLYMERASE II TRANSCRIPTION SUBUNIT 15A-RELATED"/>
    <property type="match status" value="1"/>
</dbReference>
<organism evidence="4 5">
    <name type="scientific">Ambrosia artemisiifolia</name>
    <name type="common">Common ragweed</name>
    <dbReference type="NCBI Taxonomy" id="4212"/>
    <lineage>
        <taxon>Eukaryota</taxon>
        <taxon>Viridiplantae</taxon>
        <taxon>Streptophyta</taxon>
        <taxon>Embryophyta</taxon>
        <taxon>Tracheophyta</taxon>
        <taxon>Spermatophyta</taxon>
        <taxon>Magnoliopsida</taxon>
        <taxon>eudicotyledons</taxon>
        <taxon>Gunneridae</taxon>
        <taxon>Pentapetalae</taxon>
        <taxon>asterids</taxon>
        <taxon>campanulids</taxon>
        <taxon>Asterales</taxon>
        <taxon>Asteraceae</taxon>
        <taxon>Asteroideae</taxon>
        <taxon>Heliantheae alliance</taxon>
        <taxon>Heliantheae</taxon>
        <taxon>Ambrosia</taxon>
    </lineage>
</organism>
<feature type="domain" description="Mediator complex subunit 15 KIX" evidence="3">
    <location>
        <begin position="21"/>
        <end position="92"/>
    </location>
</feature>
<dbReference type="InterPro" id="IPR044661">
    <property type="entry name" value="MED15a/b/c-like"/>
</dbReference>
<dbReference type="EMBL" id="JAMZMK010006994">
    <property type="protein sequence ID" value="KAI7746335.1"/>
    <property type="molecule type" value="Genomic_DNA"/>
</dbReference>
<dbReference type="InterPro" id="IPR036529">
    <property type="entry name" value="KIX_dom_sf"/>
</dbReference>
<dbReference type="AlphaFoldDB" id="A0AAD5GKI8"/>
<dbReference type="GO" id="GO:0031490">
    <property type="term" value="F:chromatin DNA binding"/>
    <property type="evidence" value="ECO:0007669"/>
    <property type="project" value="InterPro"/>
</dbReference>
<keyword evidence="5" id="KW-1185">Reference proteome</keyword>
<proteinExistence type="predicted"/>
<accession>A0AAD5GKI8</accession>
<gene>
    <name evidence="4" type="ORF">M8C21_030586</name>
</gene>
<evidence type="ECO:0000259" key="3">
    <source>
        <dbReference type="Pfam" id="PF16987"/>
    </source>
</evidence>
<reference evidence="4" key="1">
    <citation type="submission" date="2022-06" db="EMBL/GenBank/DDBJ databases">
        <title>Uncovering the hologenomic basis of an extraordinary plant invasion.</title>
        <authorList>
            <person name="Bieker V.C."/>
            <person name="Martin M.D."/>
            <person name="Gilbert T."/>
            <person name="Hodgins K."/>
            <person name="Battlay P."/>
            <person name="Petersen B."/>
            <person name="Wilson J."/>
        </authorList>
    </citation>
    <scope>NUCLEOTIDE SEQUENCE</scope>
    <source>
        <strain evidence="4">AA19_3_7</strain>
        <tissue evidence="4">Leaf</tissue>
    </source>
</reference>
<dbReference type="GO" id="GO:0003713">
    <property type="term" value="F:transcription coactivator activity"/>
    <property type="evidence" value="ECO:0007669"/>
    <property type="project" value="InterPro"/>
</dbReference>
<comment type="subcellular location">
    <subcellularLocation>
        <location evidence="1">Nucleus</location>
    </subcellularLocation>
</comment>
<evidence type="ECO:0000256" key="2">
    <source>
        <dbReference type="ARBA" id="ARBA00023242"/>
    </source>
</evidence>
<dbReference type="InterPro" id="IPR036546">
    <property type="entry name" value="MED15_KIX"/>
</dbReference>
<protein>
    <recommendedName>
        <fullName evidence="3">Mediator complex subunit 15 KIX domain-containing protein</fullName>
    </recommendedName>
</protein>
<sequence>MDTSNRRPTQGGDVTMEFGDWRTPLQRERIINKIMDTLKKNLPFSRYDRLQELNKIAERVEHEIYTAVTTQSEYTRKICFMMLTMETRLQYPMSDAASVPLGSIANGGDWQEEVYQKIKTMKELYLLDLRFKDNASGAVGDAVLESGDWRVQLRADSRQRVVNKITDTLKRCLPFSGHEELQYMAAVFEEKIYNIATSQSEYLRKISLKMLLMQARYDSDLFNFFIVTSNCQAVA</sequence>
<evidence type="ECO:0000313" key="4">
    <source>
        <dbReference type="EMBL" id="KAI7746335.1"/>
    </source>
</evidence>